<gene>
    <name evidence="1" type="ORF">g.177276</name>
</gene>
<organism evidence="1">
    <name type="scientific">Schizaphis graminum</name>
    <name type="common">Green bug aphid</name>
    <dbReference type="NCBI Taxonomy" id="13262"/>
    <lineage>
        <taxon>Eukaryota</taxon>
        <taxon>Metazoa</taxon>
        <taxon>Ecdysozoa</taxon>
        <taxon>Arthropoda</taxon>
        <taxon>Hexapoda</taxon>
        <taxon>Insecta</taxon>
        <taxon>Pterygota</taxon>
        <taxon>Neoptera</taxon>
        <taxon>Paraneoptera</taxon>
        <taxon>Hemiptera</taxon>
        <taxon>Sternorrhyncha</taxon>
        <taxon>Aphidomorpha</taxon>
        <taxon>Aphidoidea</taxon>
        <taxon>Aphididae</taxon>
        <taxon>Aphidini</taxon>
        <taxon>Schizaphis</taxon>
    </lineage>
</organism>
<reference evidence="1" key="1">
    <citation type="submission" date="2018-04" db="EMBL/GenBank/DDBJ databases">
        <title>Transcriptome of Schizaphis graminum biotype I.</title>
        <authorList>
            <person name="Scully E.D."/>
            <person name="Geib S.M."/>
            <person name="Palmer N.A."/>
            <person name="Koch K."/>
            <person name="Bradshaw J."/>
            <person name="Heng-Moss T."/>
            <person name="Sarath G."/>
        </authorList>
    </citation>
    <scope>NUCLEOTIDE SEQUENCE</scope>
</reference>
<name>A0A2S2NL92_SCHGA</name>
<dbReference type="AlphaFoldDB" id="A0A2S2NL92"/>
<evidence type="ECO:0000313" key="1">
    <source>
        <dbReference type="EMBL" id="MBY17945.1"/>
    </source>
</evidence>
<dbReference type="EMBL" id="GGMR01005326">
    <property type="protein sequence ID" value="MBY17945.1"/>
    <property type="molecule type" value="Transcribed_RNA"/>
</dbReference>
<accession>A0A2S2NL92</accession>
<protein>
    <submittedName>
        <fullName evidence="1">Uncharacterized protein</fullName>
    </submittedName>
</protein>
<sequence length="107" mass="12644">MYSHFCRIFSFLKAIPSLIKCPTYILRIYLYLYTYKYMHAHFIYSILLRRFSSSESLLLSIHLSHPSRLVLHAAVALHLYCRDLFVPLHHGSVSTCNYRQTSIPYTI</sequence>
<proteinExistence type="predicted"/>